<name>A0A8T2ML12_9TELE</name>
<keyword evidence="2" id="KW-1185">Reference proteome</keyword>
<proteinExistence type="predicted"/>
<evidence type="ECO:0000313" key="1">
    <source>
        <dbReference type="EMBL" id="KAG9329079.1"/>
    </source>
</evidence>
<protein>
    <submittedName>
        <fullName evidence="1">Uncharacterized protein</fullName>
    </submittedName>
</protein>
<reference evidence="1" key="1">
    <citation type="thesis" date="2021" institute="BYU ScholarsArchive" country="Provo, UT, USA">
        <title>Applications of and Algorithms for Genome Assembly and Genomic Analyses with an Emphasis on Marine Teleosts.</title>
        <authorList>
            <person name="Pickett B.D."/>
        </authorList>
    </citation>
    <scope>NUCLEOTIDE SEQUENCE</scope>
    <source>
        <strain evidence="1">HI-2016</strain>
    </source>
</reference>
<organism evidence="1 2">
    <name type="scientific">Albula glossodonta</name>
    <name type="common">roundjaw bonefish</name>
    <dbReference type="NCBI Taxonomy" id="121402"/>
    <lineage>
        <taxon>Eukaryota</taxon>
        <taxon>Metazoa</taxon>
        <taxon>Chordata</taxon>
        <taxon>Craniata</taxon>
        <taxon>Vertebrata</taxon>
        <taxon>Euteleostomi</taxon>
        <taxon>Actinopterygii</taxon>
        <taxon>Neopterygii</taxon>
        <taxon>Teleostei</taxon>
        <taxon>Albuliformes</taxon>
        <taxon>Albulidae</taxon>
        <taxon>Albula</taxon>
    </lineage>
</organism>
<comment type="caution">
    <text evidence="1">The sequence shown here is derived from an EMBL/GenBank/DDBJ whole genome shotgun (WGS) entry which is preliminary data.</text>
</comment>
<evidence type="ECO:0000313" key="2">
    <source>
        <dbReference type="Proteomes" id="UP000824540"/>
    </source>
</evidence>
<dbReference type="Proteomes" id="UP000824540">
    <property type="component" value="Unassembled WGS sequence"/>
</dbReference>
<gene>
    <name evidence="1" type="ORF">JZ751_007707</name>
</gene>
<dbReference type="EMBL" id="JAFBMS010001498">
    <property type="protein sequence ID" value="KAG9329079.1"/>
    <property type="molecule type" value="Genomic_DNA"/>
</dbReference>
<sequence length="215" mass="24092">MAPSCGQPERDILAATGREELPLLGGVGHVIDELVCSCHVGHKAARLHLRQRTHQDVFRLQRQERDKEIHLAPLHAPGGPLHTWGWQAQTGSRKCMTEHYHRFFTLPRYWAHSVLSASQLQESVHDVSGDQLSDQTLPGASGSVEGEHQRFGRLRIGHELAHRSQNDICRRMLTEHPLPQDSAGRIRGLLCVSYCPRMPCGGPERCWACSVSLQL</sequence>
<accession>A0A8T2ML12</accession>
<dbReference type="AlphaFoldDB" id="A0A8T2ML12"/>